<evidence type="ECO:0000313" key="1">
    <source>
        <dbReference type="EMBL" id="VDP41033.1"/>
    </source>
</evidence>
<reference evidence="3" key="1">
    <citation type="submission" date="2016-06" db="UniProtKB">
        <authorList>
            <consortium name="WormBaseParasite"/>
        </authorList>
    </citation>
    <scope>IDENTIFICATION</scope>
</reference>
<accession>A0A183J6Q9</accession>
<dbReference type="Proteomes" id="UP000270296">
    <property type="component" value="Unassembled WGS sequence"/>
</dbReference>
<dbReference type="AlphaFoldDB" id="A0A183J6Q9"/>
<reference evidence="1 2" key="2">
    <citation type="submission" date="2018-11" db="EMBL/GenBank/DDBJ databases">
        <authorList>
            <consortium name="Pathogen Informatics"/>
        </authorList>
    </citation>
    <scope>NUCLEOTIDE SEQUENCE [LARGE SCALE GENOMIC DNA]</scope>
</reference>
<sequence>MVEPSQAKGMKADSVNNMISCRFFPDQLCTEERFKSILRHQAEFKPFGQEVDSFQRKKSNCHFKSLNLFPEPRILNLVLFFGDNRYKMHPISAELVSLILFDVVARPDD</sequence>
<dbReference type="WBParaSite" id="SBAD_0001194301-mRNA-1">
    <property type="protein sequence ID" value="SBAD_0001194301-mRNA-1"/>
    <property type="gene ID" value="SBAD_0001194301"/>
</dbReference>
<evidence type="ECO:0000313" key="2">
    <source>
        <dbReference type="Proteomes" id="UP000270296"/>
    </source>
</evidence>
<keyword evidence="2" id="KW-1185">Reference proteome</keyword>
<protein>
    <submittedName>
        <fullName evidence="1 3">Uncharacterized protein</fullName>
    </submittedName>
</protein>
<name>A0A183J6Q9_9BILA</name>
<dbReference type="EMBL" id="UZAM01015898">
    <property type="protein sequence ID" value="VDP41033.1"/>
    <property type="molecule type" value="Genomic_DNA"/>
</dbReference>
<proteinExistence type="predicted"/>
<evidence type="ECO:0000313" key="3">
    <source>
        <dbReference type="WBParaSite" id="SBAD_0001194301-mRNA-1"/>
    </source>
</evidence>
<gene>
    <name evidence="1" type="ORF">SBAD_LOCUS11557</name>
</gene>
<organism evidence="3">
    <name type="scientific">Soboliphyme baturini</name>
    <dbReference type="NCBI Taxonomy" id="241478"/>
    <lineage>
        <taxon>Eukaryota</taxon>
        <taxon>Metazoa</taxon>
        <taxon>Ecdysozoa</taxon>
        <taxon>Nematoda</taxon>
        <taxon>Enoplea</taxon>
        <taxon>Dorylaimia</taxon>
        <taxon>Dioctophymatida</taxon>
        <taxon>Dioctophymatoidea</taxon>
        <taxon>Soboliphymatidae</taxon>
        <taxon>Soboliphyme</taxon>
    </lineage>
</organism>